<dbReference type="GO" id="GO:0051479">
    <property type="term" value="P:mannosylglycerate biosynthetic process"/>
    <property type="evidence" value="ECO:0007669"/>
    <property type="project" value="InterPro"/>
</dbReference>
<name>A0AAE0N8Z1_9PEZI</name>
<evidence type="ECO:0000313" key="3">
    <source>
        <dbReference type="Proteomes" id="UP001285441"/>
    </source>
</evidence>
<dbReference type="Gene3D" id="3.90.550.10">
    <property type="entry name" value="Spore Coat Polysaccharide Biosynthesis Protein SpsA, Chain A"/>
    <property type="match status" value="1"/>
</dbReference>
<reference evidence="2" key="1">
    <citation type="journal article" date="2023" name="Mol. Phylogenet. Evol.">
        <title>Genome-scale phylogeny and comparative genomics of the fungal order Sordariales.</title>
        <authorList>
            <person name="Hensen N."/>
            <person name="Bonometti L."/>
            <person name="Westerberg I."/>
            <person name="Brannstrom I.O."/>
            <person name="Guillou S."/>
            <person name="Cros-Aarteil S."/>
            <person name="Calhoun S."/>
            <person name="Haridas S."/>
            <person name="Kuo A."/>
            <person name="Mondo S."/>
            <person name="Pangilinan J."/>
            <person name="Riley R."/>
            <person name="LaButti K."/>
            <person name="Andreopoulos B."/>
            <person name="Lipzen A."/>
            <person name="Chen C."/>
            <person name="Yan M."/>
            <person name="Daum C."/>
            <person name="Ng V."/>
            <person name="Clum A."/>
            <person name="Steindorff A."/>
            <person name="Ohm R.A."/>
            <person name="Martin F."/>
            <person name="Silar P."/>
            <person name="Natvig D.O."/>
            <person name="Lalanne C."/>
            <person name="Gautier V."/>
            <person name="Ament-Velasquez S.L."/>
            <person name="Kruys A."/>
            <person name="Hutchinson M.I."/>
            <person name="Powell A.J."/>
            <person name="Barry K."/>
            <person name="Miller A.N."/>
            <person name="Grigoriev I.V."/>
            <person name="Debuchy R."/>
            <person name="Gladieux P."/>
            <person name="Hiltunen Thoren M."/>
            <person name="Johannesson H."/>
        </authorList>
    </citation>
    <scope>NUCLEOTIDE SEQUENCE</scope>
    <source>
        <strain evidence="2">CBS 232.78</strain>
    </source>
</reference>
<feature type="region of interest" description="Disordered" evidence="1">
    <location>
        <begin position="386"/>
        <end position="438"/>
    </location>
</feature>
<dbReference type="Proteomes" id="UP001285441">
    <property type="component" value="Unassembled WGS sequence"/>
</dbReference>
<comment type="caution">
    <text evidence="2">The sequence shown here is derived from an EMBL/GenBank/DDBJ whole genome shotgun (WGS) entry which is preliminary data.</text>
</comment>
<dbReference type="EMBL" id="JAULSW010000007">
    <property type="protein sequence ID" value="KAK3374655.1"/>
    <property type="molecule type" value="Genomic_DNA"/>
</dbReference>
<dbReference type="InterPro" id="IPR029044">
    <property type="entry name" value="Nucleotide-diphossugar_trans"/>
</dbReference>
<accession>A0AAE0N8Z1</accession>
<evidence type="ECO:0008006" key="4">
    <source>
        <dbReference type="Google" id="ProtNLM"/>
    </source>
</evidence>
<keyword evidence="3" id="KW-1185">Reference proteome</keyword>
<gene>
    <name evidence="2" type="ORF">B0H63DRAFT_399583</name>
</gene>
<sequence length="473" mass="51410">MQLSPSEEGCTDPSSVVVSNSQLETVRRQTTIIVPCMNEKIEVIEGVLAGIPGSCSLILVSNSSRDKYEKEVRILGRTSKWRKRTVAVHQKDRGFAAALEGTTMSELVDAAKGTIRNGKGEGMLLGVALAAVLFPDTQYVGFVDADNMVPGSLDEYCKAYAAGFSLFPSAKEHVMVRLRWGSKPKIRDNQLHPEKEGRSSKVINRWLNNLLWGSSLPAGSQDDNDIVVTGNAGEHAMTMGLALKLRWAGGYAVEPFQFMDIINRAPGHHKPAGINGNNHHLHVSPLDKPVLVVQIGTKNPHLHRSSDDSHIRRMIESGLGAIYHWASPACTSSTTDGKIIDITTTTTTTTAAAANTTSNSNTNIKFRHDLLDWCVDNLMIPRQQQLPTKTAKQINNSWGGDDEKGLGEGEDDSSDSASSASADEPTTPLTPNYELPEPRVYPPIESLDLVALRHALLVKAVAETLHIFNSGDH</sequence>
<dbReference type="AlphaFoldDB" id="A0AAE0N8Z1"/>
<protein>
    <recommendedName>
        <fullName evidence="4">Mannosyl-3-phosphoglycerate synthase</fullName>
    </recommendedName>
</protein>
<reference evidence="2" key="2">
    <citation type="submission" date="2023-06" db="EMBL/GenBank/DDBJ databases">
        <authorList>
            <consortium name="Lawrence Berkeley National Laboratory"/>
            <person name="Haridas S."/>
            <person name="Hensen N."/>
            <person name="Bonometti L."/>
            <person name="Westerberg I."/>
            <person name="Brannstrom I.O."/>
            <person name="Guillou S."/>
            <person name="Cros-Aarteil S."/>
            <person name="Calhoun S."/>
            <person name="Kuo A."/>
            <person name="Mondo S."/>
            <person name="Pangilinan J."/>
            <person name="Riley R."/>
            <person name="LaButti K."/>
            <person name="Andreopoulos B."/>
            <person name="Lipzen A."/>
            <person name="Chen C."/>
            <person name="Yanf M."/>
            <person name="Daum C."/>
            <person name="Ng V."/>
            <person name="Clum A."/>
            <person name="Steindorff A."/>
            <person name="Ohm R."/>
            <person name="Martin F."/>
            <person name="Silar P."/>
            <person name="Natvig D."/>
            <person name="Lalanne C."/>
            <person name="Gautier V."/>
            <person name="Ament-velasquez S.L."/>
            <person name="Kruys A."/>
            <person name="Hutchinson M.I."/>
            <person name="Powell A.J."/>
            <person name="Barry K."/>
            <person name="Miller A.N."/>
            <person name="Grigoriev I.V."/>
            <person name="Debuchy R."/>
            <person name="Gladieux P."/>
            <person name="Thoren M.H."/>
            <person name="Johannesson H."/>
        </authorList>
    </citation>
    <scope>NUCLEOTIDE SEQUENCE</scope>
    <source>
        <strain evidence="2">CBS 232.78</strain>
    </source>
</reference>
<dbReference type="GO" id="GO:0050504">
    <property type="term" value="F:mannosyl-3-phosphoglycerate synthase activity"/>
    <property type="evidence" value="ECO:0007669"/>
    <property type="project" value="InterPro"/>
</dbReference>
<dbReference type="InterPro" id="IPR012812">
    <property type="entry name" value="Osmo_MPG_synth"/>
</dbReference>
<dbReference type="GO" id="GO:0005737">
    <property type="term" value="C:cytoplasm"/>
    <property type="evidence" value="ECO:0007669"/>
    <property type="project" value="InterPro"/>
</dbReference>
<feature type="compositionally biased region" description="Polar residues" evidence="1">
    <location>
        <begin position="386"/>
        <end position="398"/>
    </location>
</feature>
<feature type="compositionally biased region" description="Low complexity" evidence="1">
    <location>
        <begin position="415"/>
        <end position="424"/>
    </location>
</feature>
<evidence type="ECO:0000256" key="1">
    <source>
        <dbReference type="SAM" id="MobiDB-lite"/>
    </source>
</evidence>
<evidence type="ECO:0000313" key="2">
    <source>
        <dbReference type="EMBL" id="KAK3374655.1"/>
    </source>
</evidence>
<organism evidence="2 3">
    <name type="scientific">Podospora didyma</name>
    <dbReference type="NCBI Taxonomy" id="330526"/>
    <lineage>
        <taxon>Eukaryota</taxon>
        <taxon>Fungi</taxon>
        <taxon>Dikarya</taxon>
        <taxon>Ascomycota</taxon>
        <taxon>Pezizomycotina</taxon>
        <taxon>Sordariomycetes</taxon>
        <taxon>Sordariomycetidae</taxon>
        <taxon>Sordariales</taxon>
        <taxon>Podosporaceae</taxon>
        <taxon>Podospora</taxon>
    </lineage>
</organism>
<dbReference type="Pfam" id="PF09488">
    <property type="entry name" value="Osmo_MPGsynth"/>
    <property type="match status" value="1"/>
</dbReference>
<proteinExistence type="predicted"/>
<dbReference type="SUPFAM" id="SSF53448">
    <property type="entry name" value="Nucleotide-diphospho-sugar transferases"/>
    <property type="match status" value="1"/>
</dbReference>